<keyword evidence="1" id="KW-0808">Transferase</keyword>
<evidence type="ECO:0000256" key="2">
    <source>
        <dbReference type="ARBA" id="ARBA00023315"/>
    </source>
</evidence>
<evidence type="ECO:0000313" key="6">
    <source>
        <dbReference type="Proteomes" id="UP000632659"/>
    </source>
</evidence>
<gene>
    <name evidence="5" type="ORF">H8702_05310</name>
</gene>
<dbReference type="PANTHER" id="PTHR43792">
    <property type="entry name" value="GNAT FAMILY, PUTATIVE (AFU_ORTHOLOGUE AFUA_3G00765)-RELATED-RELATED"/>
    <property type="match status" value="1"/>
</dbReference>
<dbReference type="RefSeq" id="WP_093989457.1">
    <property type="nucleotide sequence ID" value="NZ_FYDD01000004.1"/>
</dbReference>
<keyword evidence="2" id="KW-0012">Acyltransferase</keyword>
<comment type="caution">
    <text evidence="5">The sequence shown here is derived from an EMBL/GenBank/DDBJ whole genome shotgun (WGS) entry which is preliminary data.</text>
</comment>
<dbReference type="GO" id="GO:0005737">
    <property type="term" value="C:cytoplasm"/>
    <property type="evidence" value="ECO:0007669"/>
    <property type="project" value="TreeGrafter"/>
</dbReference>
<evidence type="ECO:0000256" key="3">
    <source>
        <dbReference type="ARBA" id="ARBA00038502"/>
    </source>
</evidence>
<dbReference type="Pfam" id="PF13302">
    <property type="entry name" value="Acetyltransf_3"/>
    <property type="match status" value="1"/>
</dbReference>
<dbReference type="Proteomes" id="UP000632659">
    <property type="component" value="Unassembled WGS sequence"/>
</dbReference>
<dbReference type="OrthoDB" id="9785602at2"/>
<feature type="domain" description="N-acetyltransferase" evidence="4">
    <location>
        <begin position="11"/>
        <end position="171"/>
    </location>
</feature>
<proteinExistence type="inferred from homology"/>
<dbReference type="InterPro" id="IPR016181">
    <property type="entry name" value="Acyl_CoA_acyltransferase"/>
</dbReference>
<dbReference type="InterPro" id="IPR000182">
    <property type="entry name" value="GNAT_dom"/>
</dbReference>
<dbReference type="EMBL" id="JACRTL010000002">
    <property type="protein sequence ID" value="MBC8610539.1"/>
    <property type="molecule type" value="Genomic_DNA"/>
</dbReference>
<dbReference type="Gene3D" id="3.40.630.30">
    <property type="match status" value="1"/>
</dbReference>
<protein>
    <submittedName>
        <fullName evidence="5">GNAT family N-acetyltransferase</fullName>
    </submittedName>
</protein>
<name>A0A8J6TPT8_9FIRM</name>
<sequence>MQAPVLLTKRLRLRPVVEADADALFAICAEPNLGPNAGWKPHETAEETKQLIREVFSSPNVWAIERLDTQILIGTVGLMEDEKRENPRIMTIGYSLSETAWGNGFMTEAVRGVLRYAFEELKLRAVSATCYPFNERSRRVLLKCGFEAEGVLQEAEVLYNGEVYDHECYLLKIEEYLG</sequence>
<dbReference type="SUPFAM" id="SSF55729">
    <property type="entry name" value="Acyl-CoA N-acyltransferases (Nat)"/>
    <property type="match status" value="1"/>
</dbReference>
<accession>A0A8J6TPT8</accession>
<dbReference type="GO" id="GO:0008999">
    <property type="term" value="F:protein-N-terminal-alanine acetyltransferase activity"/>
    <property type="evidence" value="ECO:0007669"/>
    <property type="project" value="TreeGrafter"/>
</dbReference>
<evidence type="ECO:0000313" key="5">
    <source>
        <dbReference type="EMBL" id="MBC8610539.1"/>
    </source>
</evidence>
<reference evidence="5" key="1">
    <citation type="submission" date="2020-08" db="EMBL/GenBank/DDBJ databases">
        <title>Genome public.</title>
        <authorList>
            <person name="Liu C."/>
            <person name="Sun Q."/>
        </authorList>
    </citation>
    <scope>NUCLEOTIDE SEQUENCE</scope>
    <source>
        <strain evidence="5">NSJ-15</strain>
    </source>
</reference>
<comment type="similarity">
    <text evidence="3">Belongs to the acetyltransferase family. RimJ subfamily.</text>
</comment>
<keyword evidence="6" id="KW-1185">Reference proteome</keyword>
<dbReference type="PROSITE" id="PS51186">
    <property type="entry name" value="GNAT"/>
    <property type="match status" value="1"/>
</dbReference>
<evidence type="ECO:0000256" key="1">
    <source>
        <dbReference type="ARBA" id="ARBA00022679"/>
    </source>
</evidence>
<organism evidence="5 6">
    <name type="scientific">Massiliimalia timonensis</name>
    <dbReference type="NCBI Taxonomy" id="1987501"/>
    <lineage>
        <taxon>Bacteria</taxon>
        <taxon>Bacillati</taxon>
        <taxon>Bacillota</taxon>
        <taxon>Clostridia</taxon>
        <taxon>Eubacteriales</taxon>
        <taxon>Oscillospiraceae</taxon>
        <taxon>Massiliimalia</taxon>
    </lineage>
</organism>
<dbReference type="AlphaFoldDB" id="A0A8J6TPT8"/>
<dbReference type="PANTHER" id="PTHR43792:SF8">
    <property type="entry name" value="[RIBOSOMAL PROTEIN US5]-ALANINE N-ACETYLTRANSFERASE"/>
    <property type="match status" value="1"/>
</dbReference>
<evidence type="ECO:0000259" key="4">
    <source>
        <dbReference type="PROSITE" id="PS51186"/>
    </source>
</evidence>
<dbReference type="InterPro" id="IPR051531">
    <property type="entry name" value="N-acetyltransferase"/>
</dbReference>